<feature type="region of interest" description="Disordered" evidence="1">
    <location>
        <begin position="1"/>
        <end position="70"/>
    </location>
</feature>
<dbReference type="PANTHER" id="PTHR35162">
    <property type="entry name" value="OS08G0516600 PROTEIN"/>
    <property type="match status" value="1"/>
</dbReference>
<evidence type="ECO:0000313" key="3">
    <source>
        <dbReference type="Proteomes" id="UP000287651"/>
    </source>
</evidence>
<sequence length="209" mass="22769">MGESPLLPAIKTSSLIQEKPVEGGSGTKDGEEEECVTPVAEQHTLKPAVVCPPAPRRPRPAKRPAEAPPNGFHDVPCDLTSIFLALPHKKKPCVDWLLLLRKPTRRRTTALQGERGTIHINVRDVMVFCPLPPPFDALSSTAAKIVDVCVLLHIRSPAPPLASVCVSLSRSGNRRKYDANGGPVWLSCLDRTGFSFLGNKDFRRMSQPG</sequence>
<gene>
    <name evidence="2" type="ORF">B296_00030530</name>
</gene>
<evidence type="ECO:0000313" key="2">
    <source>
        <dbReference type="EMBL" id="RRT54423.1"/>
    </source>
</evidence>
<organism evidence="2 3">
    <name type="scientific">Ensete ventricosum</name>
    <name type="common">Abyssinian banana</name>
    <name type="synonym">Musa ensete</name>
    <dbReference type="NCBI Taxonomy" id="4639"/>
    <lineage>
        <taxon>Eukaryota</taxon>
        <taxon>Viridiplantae</taxon>
        <taxon>Streptophyta</taxon>
        <taxon>Embryophyta</taxon>
        <taxon>Tracheophyta</taxon>
        <taxon>Spermatophyta</taxon>
        <taxon>Magnoliopsida</taxon>
        <taxon>Liliopsida</taxon>
        <taxon>Zingiberales</taxon>
        <taxon>Musaceae</taxon>
        <taxon>Ensete</taxon>
    </lineage>
</organism>
<dbReference type="EMBL" id="AMZH03010613">
    <property type="protein sequence ID" value="RRT54423.1"/>
    <property type="molecule type" value="Genomic_DNA"/>
</dbReference>
<dbReference type="AlphaFoldDB" id="A0A426YRQ7"/>
<dbReference type="Proteomes" id="UP000287651">
    <property type="component" value="Unassembled WGS sequence"/>
</dbReference>
<comment type="caution">
    <text evidence="2">The sequence shown here is derived from an EMBL/GenBank/DDBJ whole genome shotgun (WGS) entry which is preliminary data.</text>
</comment>
<evidence type="ECO:0000256" key="1">
    <source>
        <dbReference type="SAM" id="MobiDB-lite"/>
    </source>
</evidence>
<dbReference type="InterPro" id="IPR053115">
    <property type="entry name" value="CDK_inhibitor"/>
</dbReference>
<proteinExistence type="predicted"/>
<accession>A0A426YRQ7</accession>
<dbReference type="PANTHER" id="PTHR35162:SF2">
    <property type="entry name" value="OS08G0516600 PROTEIN"/>
    <property type="match status" value="1"/>
</dbReference>
<reference evidence="2 3" key="1">
    <citation type="journal article" date="2014" name="Agronomy (Basel)">
        <title>A Draft Genome Sequence for Ensete ventricosum, the Drought-Tolerant Tree Against Hunger.</title>
        <authorList>
            <person name="Harrison J."/>
            <person name="Moore K.A."/>
            <person name="Paszkiewicz K."/>
            <person name="Jones T."/>
            <person name="Grant M."/>
            <person name="Ambacheew D."/>
            <person name="Muzemil S."/>
            <person name="Studholme D.J."/>
        </authorList>
    </citation>
    <scope>NUCLEOTIDE SEQUENCE [LARGE SCALE GENOMIC DNA]</scope>
</reference>
<protein>
    <submittedName>
        <fullName evidence="2">Uncharacterized protein</fullName>
    </submittedName>
</protein>
<name>A0A426YRQ7_ENSVE</name>